<dbReference type="InterPro" id="IPR050623">
    <property type="entry name" value="Glucan_succinyl_AcylTrfase"/>
</dbReference>
<feature type="transmembrane region" description="Helical" evidence="1">
    <location>
        <begin position="584"/>
        <end position="603"/>
    </location>
</feature>
<dbReference type="GO" id="GO:0016747">
    <property type="term" value="F:acyltransferase activity, transferring groups other than amino-acyl groups"/>
    <property type="evidence" value="ECO:0007669"/>
    <property type="project" value="InterPro"/>
</dbReference>
<gene>
    <name evidence="3" type="ORF">FRACYDRAFT_250996</name>
</gene>
<keyword evidence="1" id="KW-0812">Transmembrane</keyword>
<evidence type="ECO:0000313" key="4">
    <source>
        <dbReference type="Proteomes" id="UP000095751"/>
    </source>
</evidence>
<dbReference type="InterPro" id="IPR023298">
    <property type="entry name" value="ATPase_P-typ_TM_dom_sf"/>
</dbReference>
<keyword evidence="4" id="KW-1185">Reference proteome</keyword>
<accession>A0A1E7ENZ2</accession>
<dbReference type="AlphaFoldDB" id="A0A1E7ENZ2"/>
<keyword evidence="1" id="KW-1133">Transmembrane helix</keyword>
<dbReference type="PANTHER" id="PTHR36927:SF1">
    <property type="entry name" value="MDO-LIKE PROTEIN"/>
    <property type="match status" value="1"/>
</dbReference>
<dbReference type="EMBL" id="KV784385">
    <property type="protein sequence ID" value="OEU07574.1"/>
    <property type="molecule type" value="Genomic_DNA"/>
</dbReference>
<feature type="transmembrane region" description="Helical" evidence="1">
    <location>
        <begin position="291"/>
        <end position="314"/>
    </location>
</feature>
<dbReference type="Pfam" id="PF01757">
    <property type="entry name" value="Acyl_transf_3"/>
    <property type="match status" value="1"/>
</dbReference>
<dbReference type="SUPFAM" id="SSF81665">
    <property type="entry name" value="Calcium ATPase, transmembrane domain M"/>
    <property type="match status" value="1"/>
</dbReference>
<feature type="transmembrane region" description="Helical" evidence="1">
    <location>
        <begin position="326"/>
        <end position="355"/>
    </location>
</feature>
<keyword evidence="1" id="KW-0472">Membrane</keyword>
<name>A0A1E7ENZ2_9STRA</name>
<dbReference type="KEGG" id="fcy:FRACYDRAFT_250996"/>
<reference evidence="3 4" key="1">
    <citation type="submission" date="2016-09" db="EMBL/GenBank/DDBJ databases">
        <title>Extensive genetic diversity and differential bi-allelic expression allows diatom success in the polar Southern Ocean.</title>
        <authorList>
            <consortium name="DOE Joint Genome Institute"/>
            <person name="Mock T."/>
            <person name="Otillar R.P."/>
            <person name="Strauss J."/>
            <person name="Dupont C."/>
            <person name="Frickenhaus S."/>
            <person name="Maumus F."/>
            <person name="Mcmullan M."/>
            <person name="Sanges R."/>
            <person name="Schmutz J."/>
            <person name="Toseland A."/>
            <person name="Valas R."/>
            <person name="Veluchamy A."/>
            <person name="Ward B.J."/>
            <person name="Allen A."/>
            <person name="Barry K."/>
            <person name="Falciatore A."/>
            <person name="Ferrante M."/>
            <person name="Fortunato A.E."/>
            <person name="Gloeckner G."/>
            <person name="Gruber A."/>
            <person name="Hipkin R."/>
            <person name="Janech M."/>
            <person name="Kroth P."/>
            <person name="Leese F."/>
            <person name="Lindquist E."/>
            <person name="Lyon B.R."/>
            <person name="Martin J."/>
            <person name="Mayer C."/>
            <person name="Parker M."/>
            <person name="Quesneville H."/>
            <person name="Raymond J."/>
            <person name="Uhlig C."/>
            <person name="Valentin K.U."/>
            <person name="Worden A.Z."/>
            <person name="Armbrust E.V."/>
            <person name="Bowler C."/>
            <person name="Green B."/>
            <person name="Moulton V."/>
            <person name="Van Oosterhout C."/>
            <person name="Grigoriev I."/>
        </authorList>
    </citation>
    <scope>NUCLEOTIDE SEQUENCE [LARGE SCALE GENOMIC DNA]</scope>
    <source>
        <strain evidence="3 4">CCMP1102</strain>
    </source>
</reference>
<feature type="transmembrane region" description="Helical" evidence="1">
    <location>
        <begin position="507"/>
        <end position="523"/>
    </location>
</feature>
<dbReference type="PANTHER" id="PTHR36927">
    <property type="entry name" value="BLR4337 PROTEIN"/>
    <property type="match status" value="1"/>
</dbReference>
<evidence type="ECO:0000256" key="1">
    <source>
        <dbReference type="SAM" id="Phobius"/>
    </source>
</evidence>
<protein>
    <recommendedName>
        <fullName evidence="2">Acyltransferase 3 domain-containing protein</fullName>
    </recommendedName>
</protein>
<feature type="transmembrane region" description="Helical" evidence="1">
    <location>
        <begin position="59"/>
        <end position="78"/>
    </location>
</feature>
<sequence length="621" mass="69722">MLVSISLNTQVKIHVQALVTDSKLHSCHSRLFRSLLVIAFEIGWWSSVCFTPEKYNLSAIFDGICIFGLSGITVILWVRQYYRHRSNKEELVSKQEKQQNDIVLEEDSPSVEGANEGVSTNLDEANAVTSDNEQLERSFNLKQDKQQIDAVIEEEYSPIEEANKGVGTNLDEANAVNSEGEQVDSSNNQHPLVRKYLSKRLPYLDVIKVILIVAVVFAHCSFSAGSIGETDWSPKIADYTNWLTITGTIIVGPAVATLMNLFFFISGIFTPRSVKSSRTTEEFLFRKLKRLILPTLISYVGLGPLNIYIAYLTTGTDYVYIFQRTVLWFIIFLTWFNLAYAFVMAATAGAGDLAIRSWFGQFFKFDATLYLWIMAAGVFNGFVNWADSGSGNEGLIFGARMFPGNAFPLWNVYFVAGCFAGENGWFDYFEKAIAWTPADSGNRENDEEEQTNQERTNAATKNARNLIYCAYYTLPITVIPASGYLVYLSGTYDGFGWPLVESICEDVLLAIMSLSLIIIILDYTCNKVKTINLTMLMMMQAAYAVYLIHPIVVTCVTSLWVYILRNGFGIDIVFQTSLASSTDLSGGMILFGWIFIVLLTELISWPLSFFVRKLPVLNQII</sequence>
<evidence type="ECO:0000313" key="3">
    <source>
        <dbReference type="EMBL" id="OEU07574.1"/>
    </source>
</evidence>
<dbReference type="InterPro" id="IPR002656">
    <property type="entry name" value="Acyl_transf_3_dom"/>
</dbReference>
<dbReference type="Proteomes" id="UP000095751">
    <property type="component" value="Unassembled WGS sequence"/>
</dbReference>
<feature type="transmembrane region" description="Helical" evidence="1">
    <location>
        <begin position="543"/>
        <end position="564"/>
    </location>
</feature>
<feature type="transmembrane region" description="Helical" evidence="1">
    <location>
        <begin position="465"/>
        <end position="487"/>
    </location>
</feature>
<feature type="transmembrane region" description="Helical" evidence="1">
    <location>
        <begin position="367"/>
        <end position="386"/>
    </location>
</feature>
<feature type="transmembrane region" description="Helical" evidence="1">
    <location>
        <begin position="203"/>
        <end position="225"/>
    </location>
</feature>
<feature type="domain" description="Acyltransferase 3" evidence="2">
    <location>
        <begin position="202"/>
        <end position="600"/>
    </location>
</feature>
<evidence type="ECO:0000259" key="2">
    <source>
        <dbReference type="Pfam" id="PF01757"/>
    </source>
</evidence>
<dbReference type="InParanoid" id="A0A1E7ENZ2"/>
<proteinExistence type="predicted"/>
<organism evidence="3 4">
    <name type="scientific">Fragilariopsis cylindrus CCMP1102</name>
    <dbReference type="NCBI Taxonomy" id="635003"/>
    <lineage>
        <taxon>Eukaryota</taxon>
        <taxon>Sar</taxon>
        <taxon>Stramenopiles</taxon>
        <taxon>Ochrophyta</taxon>
        <taxon>Bacillariophyta</taxon>
        <taxon>Bacillariophyceae</taxon>
        <taxon>Bacillariophycidae</taxon>
        <taxon>Bacillariales</taxon>
        <taxon>Bacillariaceae</taxon>
        <taxon>Fragilariopsis</taxon>
    </lineage>
</organism>
<feature type="transmembrane region" description="Helical" evidence="1">
    <location>
        <begin position="406"/>
        <end position="426"/>
    </location>
</feature>
<feature type="transmembrane region" description="Helical" evidence="1">
    <location>
        <begin position="245"/>
        <end position="270"/>
    </location>
</feature>
<dbReference type="OrthoDB" id="47878at2759"/>